<name>A0A7G7G6Q1_9BACT</name>
<proteinExistence type="inferred from homology"/>
<dbReference type="GO" id="GO:0047661">
    <property type="term" value="F:amino-acid racemase activity"/>
    <property type="evidence" value="ECO:0007669"/>
    <property type="project" value="InterPro"/>
</dbReference>
<sequence length="231" mass="26088">MKTIGLIGGMSWESSALYYQIINQKVQRELGGVHSGSCLLYSVDFAEIADLQHQGQWDILAEKMVAVAQKLERGGADMILLCTNTMHKVADAIERQVTIPFLHIVDATAEEIQKKSYRKLGLLATKFSMEEDFLKARYKNKYNLDLIVPDAQGRQEVHRIIYEELVKGIITEESKQRYLKIIADLIQNGAEAIIAGCTEIELLIKPTDMHVDLFRTTKIHAEKAVKMALKV</sequence>
<gene>
    <name evidence="3" type="ORF">HUW51_08855</name>
</gene>
<dbReference type="KEGG" id="aswu:HUW51_08855"/>
<dbReference type="InterPro" id="IPR001920">
    <property type="entry name" value="Asp/Glu_race"/>
</dbReference>
<dbReference type="Gene3D" id="3.40.50.1860">
    <property type="match status" value="2"/>
</dbReference>
<comment type="similarity">
    <text evidence="1">Belongs to the aspartate/glutamate racemases family.</text>
</comment>
<dbReference type="InterPro" id="IPR004380">
    <property type="entry name" value="Asp_race"/>
</dbReference>
<dbReference type="AlphaFoldDB" id="A0A7G7G6Q1"/>
<dbReference type="PANTHER" id="PTHR21198:SF7">
    <property type="entry name" value="ASPARTATE-GLUTAMATE RACEMASE FAMILY"/>
    <property type="match status" value="1"/>
</dbReference>
<keyword evidence="2" id="KW-0413">Isomerase</keyword>
<reference evidence="3 4" key="1">
    <citation type="journal article" date="2018" name="Int. J. Syst. Evol. Microbiol.">
        <title>Adhaeribacter swui sp. nov., isolated from wet mud.</title>
        <authorList>
            <person name="Kim D.U."/>
            <person name="Kim K.W."/>
            <person name="Kang M.S."/>
            <person name="Kim J.Y."/>
            <person name="Jang J.H."/>
            <person name="Kim M.K."/>
        </authorList>
    </citation>
    <scope>NUCLEOTIDE SEQUENCE [LARGE SCALE GENOMIC DNA]</scope>
    <source>
        <strain evidence="3 4">KCTC 52873</strain>
    </source>
</reference>
<accession>A0A7G7G6Q1</accession>
<dbReference type="NCBIfam" id="TIGR00035">
    <property type="entry name" value="asp_race"/>
    <property type="match status" value="1"/>
</dbReference>
<dbReference type="EMBL" id="CP055156">
    <property type="protein sequence ID" value="QNF32835.1"/>
    <property type="molecule type" value="Genomic_DNA"/>
</dbReference>
<dbReference type="Pfam" id="PF01177">
    <property type="entry name" value="Asp_Glu_race"/>
    <property type="match status" value="1"/>
</dbReference>
<evidence type="ECO:0000256" key="2">
    <source>
        <dbReference type="ARBA" id="ARBA00023235"/>
    </source>
</evidence>
<dbReference type="InterPro" id="IPR018187">
    <property type="entry name" value="Asp/Glu_racemase_AS_1"/>
</dbReference>
<keyword evidence="4" id="KW-1185">Reference proteome</keyword>
<organism evidence="3 4">
    <name type="scientific">Adhaeribacter swui</name>
    <dbReference type="NCBI Taxonomy" id="2086471"/>
    <lineage>
        <taxon>Bacteria</taxon>
        <taxon>Pseudomonadati</taxon>
        <taxon>Bacteroidota</taxon>
        <taxon>Cytophagia</taxon>
        <taxon>Cytophagales</taxon>
        <taxon>Hymenobacteraceae</taxon>
        <taxon>Adhaeribacter</taxon>
    </lineage>
</organism>
<dbReference type="SUPFAM" id="SSF53681">
    <property type="entry name" value="Aspartate/glutamate racemase"/>
    <property type="match status" value="2"/>
</dbReference>
<dbReference type="PANTHER" id="PTHR21198">
    <property type="entry name" value="GLUTAMATE RACEMASE"/>
    <property type="match status" value="1"/>
</dbReference>
<dbReference type="InterPro" id="IPR015942">
    <property type="entry name" value="Asp/Glu/hydantoin_racemase"/>
</dbReference>
<protein>
    <submittedName>
        <fullName evidence="3">Aspartate/glutamate racemase family protein</fullName>
    </submittedName>
</protein>
<dbReference type="Proteomes" id="UP000515237">
    <property type="component" value="Chromosome"/>
</dbReference>
<evidence type="ECO:0000313" key="3">
    <source>
        <dbReference type="EMBL" id="QNF32835.1"/>
    </source>
</evidence>
<evidence type="ECO:0000256" key="1">
    <source>
        <dbReference type="ARBA" id="ARBA00007847"/>
    </source>
</evidence>
<dbReference type="RefSeq" id="WP_185273613.1">
    <property type="nucleotide sequence ID" value="NZ_CP055156.1"/>
</dbReference>
<evidence type="ECO:0000313" key="4">
    <source>
        <dbReference type="Proteomes" id="UP000515237"/>
    </source>
</evidence>
<dbReference type="PROSITE" id="PS00923">
    <property type="entry name" value="ASP_GLU_RACEMASE_1"/>
    <property type="match status" value="1"/>
</dbReference>